<evidence type="ECO:0000313" key="8">
    <source>
        <dbReference type="EMBL" id="KAA9029112.1"/>
    </source>
</evidence>
<dbReference type="AlphaFoldDB" id="A0A5J5I2U0"/>
<dbReference type="RefSeq" id="WP_150438577.1">
    <property type="nucleotide sequence ID" value="NZ_VYKL01000009.1"/>
</dbReference>
<feature type="domain" description="Enoyl reductase (ER)" evidence="7">
    <location>
        <begin position="10"/>
        <end position="327"/>
    </location>
</feature>
<dbReference type="InterPro" id="IPR013149">
    <property type="entry name" value="ADH-like_C"/>
</dbReference>
<keyword evidence="6" id="KW-0007">Acetylation</keyword>
<evidence type="ECO:0000256" key="1">
    <source>
        <dbReference type="ARBA" id="ARBA00004496"/>
    </source>
</evidence>
<keyword evidence="4" id="KW-0521">NADP</keyword>
<proteinExistence type="predicted"/>
<dbReference type="PANTHER" id="PTHR44154">
    <property type="entry name" value="QUINONE OXIDOREDUCTASE"/>
    <property type="match status" value="1"/>
</dbReference>
<dbReference type="Gene3D" id="3.90.180.10">
    <property type="entry name" value="Medium-chain alcohol dehydrogenases, catalytic domain"/>
    <property type="match status" value="1"/>
</dbReference>
<dbReference type="InterPro" id="IPR002364">
    <property type="entry name" value="Quin_OxRdtase/zeta-crystal_CS"/>
</dbReference>
<dbReference type="SUPFAM" id="SSF51735">
    <property type="entry name" value="NAD(P)-binding Rossmann-fold domains"/>
    <property type="match status" value="1"/>
</dbReference>
<dbReference type="GO" id="GO:0005737">
    <property type="term" value="C:cytoplasm"/>
    <property type="evidence" value="ECO:0007669"/>
    <property type="project" value="UniProtKB-SubCell"/>
</dbReference>
<dbReference type="SUPFAM" id="SSF50129">
    <property type="entry name" value="GroES-like"/>
    <property type="match status" value="1"/>
</dbReference>
<protein>
    <submittedName>
        <fullName evidence="8">Zinc-dependent alcohol dehydrogenase family protein</fullName>
    </submittedName>
</protein>
<dbReference type="PANTHER" id="PTHR44154:SF1">
    <property type="entry name" value="QUINONE OXIDOREDUCTASE"/>
    <property type="match status" value="1"/>
</dbReference>
<dbReference type="InterPro" id="IPR020843">
    <property type="entry name" value="ER"/>
</dbReference>
<evidence type="ECO:0000313" key="9">
    <source>
        <dbReference type="Proteomes" id="UP000326671"/>
    </source>
</evidence>
<comment type="subunit">
    <text evidence="2">Homotetramer.</text>
</comment>
<dbReference type="InterPro" id="IPR013154">
    <property type="entry name" value="ADH-like_N"/>
</dbReference>
<evidence type="ECO:0000256" key="4">
    <source>
        <dbReference type="ARBA" id="ARBA00022857"/>
    </source>
</evidence>
<dbReference type="OrthoDB" id="9792162at2"/>
<dbReference type="Pfam" id="PF00107">
    <property type="entry name" value="ADH_zinc_N"/>
    <property type="match status" value="1"/>
</dbReference>
<dbReference type="GO" id="GO:0008270">
    <property type="term" value="F:zinc ion binding"/>
    <property type="evidence" value="ECO:0007669"/>
    <property type="project" value="InterPro"/>
</dbReference>
<keyword evidence="5" id="KW-0694">RNA-binding</keyword>
<reference evidence="8 9" key="1">
    <citation type="submission" date="2019-09" db="EMBL/GenBank/DDBJ databases">
        <title>Whole genome sequences of isolates from the Mars Exploration Rovers.</title>
        <authorList>
            <person name="Seuylemezian A."/>
            <person name="Vaishampayan P."/>
        </authorList>
    </citation>
    <scope>NUCLEOTIDE SEQUENCE [LARGE SCALE GENOMIC DNA]</scope>
    <source>
        <strain evidence="8 9">MER_TA_151</strain>
    </source>
</reference>
<organism evidence="8 9">
    <name type="scientific">Niallia endozanthoxylica</name>
    <dbReference type="NCBI Taxonomy" id="2036016"/>
    <lineage>
        <taxon>Bacteria</taxon>
        <taxon>Bacillati</taxon>
        <taxon>Bacillota</taxon>
        <taxon>Bacilli</taxon>
        <taxon>Bacillales</taxon>
        <taxon>Bacillaceae</taxon>
        <taxon>Niallia</taxon>
    </lineage>
</organism>
<name>A0A5J5I2U0_9BACI</name>
<dbReference type="PROSITE" id="PS01162">
    <property type="entry name" value="QOR_ZETA_CRYSTAL"/>
    <property type="match status" value="1"/>
</dbReference>
<evidence type="ECO:0000259" key="7">
    <source>
        <dbReference type="SMART" id="SM00829"/>
    </source>
</evidence>
<evidence type="ECO:0000256" key="3">
    <source>
        <dbReference type="ARBA" id="ARBA00022490"/>
    </source>
</evidence>
<dbReference type="CDD" id="cd08272">
    <property type="entry name" value="MDR6"/>
    <property type="match status" value="1"/>
</dbReference>
<dbReference type="SMART" id="SM00829">
    <property type="entry name" value="PKS_ER"/>
    <property type="match status" value="1"/>
</dbReference>
<evidence type="ECO:0000256" key="2">
    <source>
        <dbReference type="ARBA" id="ARBA00011881"/>
    </source>
</evidence>
<evidence type="ECO:0000256" key="6">
    <source>
        <dbReference type="ARBA" id="ARBA00022990"/>
    </source>
</evidence>
<sequence length="331" mass="36047">MKAQVIRSFGEASVFQLEEIPVPEVKPMHVLIQVKATSLNPLDTKIRSGVFAKFAPEFPAVLHGDVAGIITEIGEGVTDFKVGDEVYGFAGGVKGTSGALAEYMAADARLLAHKPKNLSFAEAAALPVVAITAWEALVKRANIGAGDEILIHGGAGGVGHVAIQLAKWVGAKVYTTVSSPEKAQIAEEFGADVVINYKEMSVQDYVNMYTDGKGFKYIFDTIDRKNLENSIEAASLYGTIVAIAVSQDYNLSPFLVKSLNFHVVFTEIPILHEEYRHINGEVLKNITPVIEEGKLRPLLAQRQFTFDEIAQAHEYYEANKAVGKIVLVNNW</sequence>
<dbReference type="GO" id="GO:0016491">
    <property type="term" value="F:oxidoreductase activity"/>
    <property type="evidence" value="ECO:0007669"/>
    <property type="project" value="InterPro"/>
</dbReference>
<dbReference type="Pfam" id="PF08240">
    <property type="entry name" value="ADH_N"/>
    <property type="match status" value="1"/>
</dbReference>
<accession>A0A5J5I2U0</accession>
<dbReference type="InterPro" id="IPR011032">
    <property type="entry name" value="GroES-like_sf"/>
</dbReference>
<dbReference type="InterPro" id="IPR051603">
    <property type="entry name" value="Zinc-ADH_QOR/CCCR"/>
</dbReference>
<dbReference type="Proteomes" id="UP000326671">
    <property type="component" value="Unassembled WGS sequence"/>
</dbReference>
<keyword evidence="3" id="KW-0963">Cytoplasm</keyword>
<dbReference type="GO" id="GO:0003723">
    <property type="term" value="F:RNA binding"/>
    <property type="evidence" value="ECO:0007669"/>
    <property type="project" value="UniProtKB-KW"/>
</dbReference>
<evidence type="ECO:0000256" key="5">
    <source>
        <dbReference type="ARBA" id="ARBA00022884"/>
    </source>
</evidence>
<comment type="caution">
    <text evidence="8">The sequence shown here is derived from an EMBL/GenBank/DDBJ whole genome shotgun (WGS) entry which is preliminary data.</text>
</comment>
<dbReference type="Gene3D" id="3.40.50.720">
    <property type="entry name" value="NAD(P)-binding Rossmann-like Domain"/>
    <property type="match status" value="1"/>
</dbReference>
<comment type="subcellular location">
    <subcellularLocation>
        <location evidence="1">Cytoplasm</location>
    </subcellularLocation>
</comment>
<gene>
    <name evidence="8" type="ORF">F4V44_03345</name>
</gene>
<dbReference type="EMBL" id="VYKL01000009">
    <property type="protein sequence ID" value="KAA9029112.1"/>
    <property type="molecule type" value="Genomic_DNA"/>
</dbReference>
<keyword evidence="9" id="KW-1185">Reference proteome</keyword>
<dbReference type="InterPro" id="IPR036291">
    <property type="entry name" value="NAD(P)-bd_dom_sf"/>
</dbReference>